<dbReference type="AlphaFoldDB" id="K6VG35"/>
<dbReference type="Proteomes" id="UP000008366">
    <property type="component" value="Unassembled WGS sequence"/>
</dbReference>
<evidence type="ECO:0000313" key="12">
    <source>
        <dbReference type="EMBL" id="GAB95148.1"/>
    </source>
</evidence>
<evidence type="ECO:0000256" key="2">
    <source>
        <dbReference type="ARBA" id="ARBA00004689"/>
    </source>
</evidence>
<comment type="similarity">
    <text evidence="3 10">Belongs to the alpha-IPM synthase/homocitrate synthase family. LeuA type 2 subfamily.</text>
</comment>
<dbReference type="Pfam" id="PF00682">
    <property type="entry name" value="HMGL-like"/>
    <property type="match status" value="1"/>
</dbReference>
<dbReference type="EMBL" id="BAHD01000016">
    <property type="protein sequence ID" value="GAB95148.1"/>
    <property type="molecule type" value="Genomic_DNA"/>
</dbReference>
<dbReference type="Gene3D" id="3.20.20.70">
    <property type="entry name" value="Aldolase class I"/>
    <property type="match status" value="1"/>
</dbReference>
<evidence type="ECO:0000256" key="5">
    <source>
        <dbReference type="ARBA" id="ARBA00022430"/>
    </source>
</evidence>
<dbReference type="UniPathway" id="UPA00048">
    <property type="reaction ID" value="UER00070"/>
</dbReference>
<evidence type="ECO:0000256" key="1">
    <source>
        <dbReference type="ARBA" id="ARBA00000064"/>
    </source>
</evidence>
<feature type="binding site" evidence="10">
    <location>
        <position position="255"/>
    </location>
    <ligand>
        <name>Mg(2+)</name>
        <dbReference type="ChEBI" id="CHEBI:18420"/>
    </ligand>
</feature>
<dbReference type="InterPro" id="IPR054692">
    <property type="entry name" value="LeuA-like_post-cat"/>
</dbReference>
<evidence type="ECO:0000256" key="6">
    <source>
        <dbReference type="ARBA" id="ARBA00022605"/>
    </source>
</evidence>
<evidence type="ECO:0000256" key="4">
    <source>
        <dbReference type="ARBA" id="ARBA00012973"/>
    </source>
</evidence>
<dbReference type="RefSeq" id="WP_006591680.1">
    <property type="nucleotide sequence ID" value="NZ_BAHD01000016.1"/>
</dbReference>
<dbReference type="InterPro" id="IPR002034">
    <property type="entry name" value="AIPM/Hcit_synth_CS"/>
</dbReference>
<comment type="caution">
    <text evidence="12">The sequence shown here is derived from an EMBL/GenBank/DDBJ whole genome shotgun (WGS) entry which is preliminary data.</text>
</comment>
<protein>
    <recommendedName>
        <fullName evidence="4 10">2-isopropylmalate synthase</fullName>
        <ecNumber evidence="4 10">2.3.3.13</ecNumber>
    </recommendedName>
    <alternativeName>
        <fullName evidence="10">Alpha-IPM synthase</fullName>
    </alternativeName>
    <alternativeName>
        <fullName evidence="10">Alpha-isopropylmalate synthase</fullName>
    </alternativeName>
</protein>
<dbReference type="Gene3D" id="3.30.160.270">
    <property type="match status" value="1"/>
</dbReference>
<dbReference type="Pfam" id="PF22615">
    <property type="entry name" value="IPMS_D2"/>
    <property type="match status" value="1"/>
</dbReference>
<dbReference type="GO" id="GO:0003852">
    <property type="term" value="F:2-isopropylmalate synthase activity"/>
    <property type="evidence" value="ECO:0007669"/>
    <property type="project" value="UniProtKB-UniRule"/>
</dbReference>
<dbReference type="eggNOG" id="COG0119">
    <property type="taxonomic scope" value="Bacteria"/>
</dbReference>
<comment type="pathway">
    <text evidence="2 10">Amino-acid biosynthesis; L-leucine biosynthesis; L-leucine from 3-methyl-2-oxobutanoate: step 1/4.</text>
</comment>
<sequence>MKNNQQPSGMPIAKYAPFQDQISVDLPDRTWPGKVITEAPRWCAVDLRDGNQALIDPMNRERKLRMFQLLVQMGYKEIEVGFPSASQTDFDFVRALIEEDHIPDDVTIQVLTQARDHLIERTYDSIAGAKQAIVHLYNSTSVLQRRVVFDKDQDGIIDIALQGARLCRKLEETIPQTAITYEYSPESYTGTELEFAARICNEVAAVFEASPDRPMIVNLPATVEMSTPNVYADSIEWMCRNLERRDSTIVSLHPHNDRGTGVAAAELGYLAGADRIEGCLFGNGERTGNVCLVTLGLNLFSQGVDPQIDFSDIDHIRRTVEHCNQLPVAERHPYGGDLVFTAFSGSHQDAIKKGFDDMERQSKATGKEINELVWGVPYLPVDPHDLGRSYEAVVRVNSQSGKGGVAYLMRSEYGLDLPRRLQIELSGVVQERTDAQGGEMSATALWEAFSDEYLPGSNGDGAGWGRFVPGTLRSSGDPDGSDHIWATIYDHGRELTIEGTGNGPLSAFIDALSTIGVDVRILDYSEHTMSLGEDAQAAAYIECAIGGRVLWGVGIHSSTMRSSTMAILSAVNRAERDNVTTGSIPVSRPGGGP</sequence>
<dbReference type="InterPro" id="IPR000891">
    <property type="entry name" value="PYR_CT"/>
</dbReference>
<dbReference type="FunFam" id="3.20.20.70:FF:000045">
    <property type="entry name" value="2-isopropylmalate synthase"/>
    <property type="match status" value="1"/>
</dbReference>
<accession>K6VG35</accession>
<dbReference type="SUPFAM" id="SSF51569">
    <property type="entry name" value="Aldolase"/>
    <property type="match status" value="1"/>
</dbReference>
<dbReference type="GO" id="GO:0000287">
    <property type="term" value="F:magnesium ion binding"/>
    <property type="evidence" value="ECO:0007669"/>
    <property type="project" value="UniProtKB-UniRule"/>
</dbReference>
<feature type="domain" description="Pyruvate carboxyltransferase" evidence="11">
    <location>
        <begin position="40"/>
        <end position="314"/>
    </location>
</feature>
<keyword evidence="5 10" id="KW-0432">Leucine biosynthesis</keyword>
<gene>
    <name evidence="10 12" type="primary">leuA</name>
    <name evidence="12" type="ORF">KILIM_016_00890</name>
</gene>
<comment type="catalytic activity">
    <reaction evidence="1 10">
        <text>3-methyl-2-oxobutanoate + acetyl-CoA + H2O = (2S)-2-isopropylmalate + CoA + H(+)</text>
        <dbReference type="Rhea" id="RHEA:21524"/>
        <dbReference type="ChEBI" id="CHEBI:1178"/>
        <dbReference type="ChEBI" id="CHEBI:11851"/>
        <dbReference type="ChEBI" id="CHEBI:15377"/>
        <dbReference type="ChEBI" id="CHEBI:15378"/>
        <dbReference type="ChEBI" id="CHEBI:57287"/>
        <dbReference type="ChEBI" id="CHEBI:57288"/>
        <dbReference type="EC" id="2.3.3.13"/>
    </reaction>
</comment>
<comment type="function">
    <text evidence="10">Catalyzes the condensation of the acetyl group of acetyl-CoA with 3-methyl-2-oxobutanoate (2-ketoisovalerate) to form 3-carboxy-3-hydroxy-4-methylpentanoate (2-isopropylmalate).</text>
</comment>
<reference evidence="12 13" key="1">
    <citation type="submission" date="2012-08" db="EMBL/GenBank/DDBJ databases">
        <title>Whole genome shotgun sequence of Kineosphaera limosa NBRC 100340.</title>
        <authorList>
            <person name="Yoshida I."/>
            <person name="Isaki S."/>
            <person name="Hosoyama A."/>
            <person name="Tsuchikane K."/>
            <person name="Katsumata H."/>
            <person name="Ando Y."/>
            <person name="Ohji S."/>
            <person name="Hamada M."/>
            <person name="Tamura T."/>
            <person name="Yamazoe A."/>
            <person name="Yamazaki S."/>
            <person name="Fujita N."/>
        </authorList>
    </citation>
    <scope>NUCLEOTIDE SEQUENCE [LARGE SCALE GENOMIC DNA]</scope>
    <source>
        <strain evidence="12 13">NBRC 100340</strain>
    </source>
</reference>
<feature type="binding site" evidence="10">
    <location>
        <position position="289"/>
    </location>
    <ligand>
        <name>Mg(2+)</name>
        <dbReference type="ChEBI" id="CHEBI:18420"/>
    </ligand>
</feature>
<keyword evidence="13" id="KW-1185">Reference proteome</keyword>
<evidence type="ECO:0000256" key="10">
    <source>
        <dbReference type="HAMAP-Rule" id="MF_00572"/>
    </source>
</evidence>
<evidence type="ECO:0000256" key="8">
    <source>
        <dbReference type="ARBA" id="ARBA00022723"/>
    </source>
</evidence>
<dbReference type="CDD" id="cd07942">
    <property type="entry name" value="DRE_TIM_LeuA"/>
    <property type="match status" value="1"/>
</dbReference>
<evidence type="ECO:0000256" key="9">
    <source>
        <dbReference type="ARBA" id="ARBA00023304"/>
    </source>
</evidence>
<feature type="region of interest" description="Regulatory domain" evidence="10">
    <location>
        <begin position="456"/>
        <end position="593"/>
    </location>
</feature>
<comment type="subcellular location">
    <subcellularLocation>
        <location evidence="10">Cytoplasm</location>
    </subcellularLocation>
</comment>
<name>K6VG35_9MICO</name>
<dbReference type="NCBIfam" id="TIGR00970">
    <property type="entry name" value="leuA_yeast"/>
    <property type="match status" value="1"/>
</dbReference>
<dbReference type="OrthoDB" id="9803573at2"/>
<dbReference type="PANTHER" id="PTHR46911">
    <property type="match status" value="1"/>
</dbReference>
<dbReference type="GO" id="GO:0009098">
    <property type="term" value="P:L-leucine biosynthetic process"/>
    <property type="evidence" value="ECO:0007669"/>
    <property type="project" value="UniProtKB-UniRule"/>
</dbReference>
<comment type="cofactor">
    <cofactor evidence="10">
        <name>Mg(2+)</name>
        <dbReference type="ChEBI" id="CHEBI:18420"/>
    </cofactor>
</comment>
<dbReference type="GO" id="GO:0005737">
    <property type="term" value="C:cytoplasm"/>
    <property type="evidence" value="ECO:0007669"/>
    <property type="project" value="UniProtKB-SubCell"/>
</dbReference>
<proteinExistence type="inferred from homology"/>
<dbReference type="GO" id="GO:0003985">
    <property type="term" value="F:acetyl-CoA C-acetyltransferase activity"/>
    <property type="evidence" value="ECO:0007669"/>
    <property type="project" value="UniProtKB-UniRule"/>
</dbReference>
<dbReference type="Pfam" id="PF08502">
    <property type="entry name" value="LeuA_dimer"/>
    <property type="match status" value="1"/>
</dbReference>
<feature type="binding site" evidence="10">
    <location>
        <position position="253"/>
    </location>
    <ligand>
        <name>Mg(2+)</name>
        <dbReference type="ChEBI" id="CHEBI:18420"/>
    </ligand>
</feature>
<dbReference type="STRING" id="1184609.KILIM_016_00890"/>
<dbReference type="PROSITE" id="PS00815">
    <property type="entry name" value="AIPM_HOMOCIT_SYNTH_1"/>
    <property type="match status" value="1"/>
</dbReference>
<dbReference type="PROSITE" id="PS50991">
    <property type="entry name" value="PYR_CT"/>
    <property type="match status" value="1"/>
</dbReference>
<dbReference type="EC" id="2.3.3.13" evidence="4 10"/>
<keyword evidence="9 10" id="KW-0100">Branched-chain amino acid biosynthesis</keyword>
<organism evidence="12 13">
    <name type="scientific">Kineosphaera limosa NBRC 100340</name>
    <dbReference type="NCBI Taxonomy" id="1184609"/>
    <lineage>
        <taxon>Bacteria</taxon>
        <taxon>Bacillati</taxon>
        <taxon>Actinomycetota</taxon>
        <taxon>Actinomycetes</taxon>
        <taxon>Micrococcales</taxon>
        <taxon>Dermatophilaceae</taxon>
        <taxon>Kineosphaera</taxon>
    </lineage>
</organism>
<dbReference type="NCBIfam" id="NF002991">
    <property type="entry name" value="PRK03739.1"/>
    <property type="match status" value="1"/>
</dbReference>
<evidence type="ECO:0000313" key="13">
    <source>
        <dbReference type="Proteomes" id="UP000008366"/>
    </source>
</evidence>
<comment type="subunit">
    <text evidence="10">Homodimer.</text>
</comment>
<evidence type="ECO:0000259" key="11">
    <source>
        <dbReference type="PROSITE" id="PS50991"/>
    </source>
</evidence>
<dbReference type="InterPro" id="IPR036230">
    <property type="entry name" value="LeuA_allosteric_dom_sf"/>
</dbReference>
<keyword evidence="10" id="KW-0460">Magnesium</keyword>
<dbReference type="SUPFAM" id="SSF89000">
    <property type="entry name" value="post-HMGL domain-like"/>
    <property type="match status" value="1"/>
</dbReference>
<dbReference type="SMART" id="SM00917">
    <property type="entry name" value="LeuA_dimer"/>
    <property type="match status" value="1"/>
</dbReference>
<dbReference type="InterPro" id="IPR039371">
    <property type="entry name" value="LeuA_N_DRE-TIM"/>
</dbReference>
<keyword evidence="8 10" id="KW-0479">Metal-binding</keyword>
<dbReference type="InterPro" id="IPR013709">
    <property type="entry name" value="2-isopropylmalate_synth_dimer"/>
</dbReference>
<dbReference type="HAMAP" id="MF_00572">
    <property type="entry name" value="LeuA_type2"/>
    <property type="match status" value="1"/>
</dbReference>
<feature type="binding site" evidence="10">
    <location>
        <position position="49"/>
    </location>
    <ligand>
        <name>Mg(2+)</name>
        <dbReference type="ChEBI" id="CHEBI:18420"/>
    </ligand>
</feature>
<keyword evidence="10" id="KW-0963">Cytoplasm</keyword>
<dbReference type="PROSITE" id="PS00816">
    <property type="entry name" value="AIPM_HOMOCIT_SYNTH_2"/>
    <property type="match status" value="1"/>
</dbReference>
<keyword evidence="6 10" id="KW-0028">Amino-acid biosynthesis</keyword>
<evidence type="ECO:0000256" key="3">
    <source>
        <dbReference type="ARBA" id="ARBA00009767"/>
    </source>
</evidence>
<dbReference type="SUPFAM" id="SSF110921">
    <property type="entry name" value="2-isopropylmalate synthase LeuA, allosteric (dimerisation) domain"/>
    <property type="match status" value="1"/>
</dbReference>
<dbReference type="InterPro" id="IPR005668">
    <property type="entry name" value="IPM_Synthase"/>
</dbReference>
<keyword evidence="7 10" id="KW-0808">Transferase</keyword>
<dbReference type="InterPro" id="IPR013785">
    <property type="entry name" value="Aldolase_TIM"/>
</dbReference>
<evidence type="ECO:0000256" key="7">
    <source>
        <dbReference type="ARBA" id="ARBA00022679"/>
    </source>
</evidence>
<dbReference type="PANTHER" id="PTHR46911:SF1">
    <property type="entry name" value="2-ISOPROPYLMALATE SYNTHASE"/>
    <property type="match status" value="1"/>
</dbReference>